<keyword evidence="1" id="KW-0472">Membrane</keyword>
<dbReference type="OrthoDB" id="5123397at2"/>
<name>A0A0B2ASD1_9MICC</name>
<keyword evidence="1" id="KW-1133">Transmembrane helix</keyword>
<dbReference type="STRING" id="1338436.LK10_04030"/>
<evidence type="ECO:0000313" key="2">
    <source>
        <dbReference type="EMBL" id="KHL04791.1"/>
    </source>
</evidence>
<dbReference type="RefSeq" id="WP_043120329.1">
    <property type="nucleotide sequence ID" value="NZ_JTDL01000044.1"/>
</dbReference>
<keyword evidence="1" id="KW-0812">Transmembrane</keyword>
<gene>
    <name evidence="2" type="ORF">LK10_04030</name>
</gene>
<dbReference type="EMBL" id="JTDL01000044">
    <property type="protein sequence ID" value="KHL04791.1"/>
    <property type="molecule type" value="Genomic_DNA"/>
</dbReference>
<feature type="transmembrane region" description="Helical" evidence="1">
    <location>
        <begin position="67"/>
        <end position="89"/>
    </location>
</feature>
<dbReference type="Proteomes" id="UP000030982">
    <property type="component" value="Unassembled WGS sequence"/>
</dbReference>
<protein>
    <submittedName>
        <fullName evidence="2">Uncharacterized protein</fullName>
    </submittedName>
</protein>
<comment type="caution">
    <text evidence="2">The sequence shown here is derived from an EMBL/GenBank/DDBJ whole genome shotgun (WGS) entry which is preliminary data.</text>
</comment>
<dbReference type="AlphaFoldDB" id="A0A0B2ASD1"/>
<organism evidence="2 3">
    <name type="scientific">Sinomonas humi</name>
    <dbReference type="NCBI Taxonomy" id="1338436"/>
    <lineage>
        <taxon>Bacteria</taxon>
        <taxon>Bacillati</taxon>
        <taxon>Actinomycetota</taxon>
        <taxon>Actinomycetes</taxon>
        <taxon>Micrococcales</taxon>
        <taxon>Micrococcaceae</taxon>
        <taxon>Sinomonas</taxon>
    </lineage>
</organism>
<proteinExistence type="predicted"/>
<evidence type="ECO:0000256" key="1">
    <source>
        <dbReference type="SAM" id="Phobius"/>
    </source>
</evidence>
<keyword evidence="3" id="KW-1185">Reference proteome</keyword>
<accession>A0A0B2ASD1</accession>
<reference evidence="2 3" key="1">
    <citation type="submission" date="2014-09" db="EMBL/GenBank/DDBJ databases">
        <title>Genome sequence of Sinomonas sp. MUSC 117.</title>
        <authorList>
            <person name="Lee L.-H."/>
        </authorList>
    </citation>
    <scope>NUCLEOTIDE SEQUENCE [LARGE SCALE GENOMIC DNA]</scope>
    <source>
        <strain evidence="2 3">MUSC 117</strain>
    </source>
</reference>
<sequence length="211" mass="22485">MNGTPRTLNRVLILLFGLLVLALGVLMLALASVPSVGEWWTEWAPSASLRAGRAFASTLIPGTSVSWVWLLAMALLVLVILGMIGWMALQGTGRRDLIAWSNQHAEHGVPEAGEAPGRVSIAASAADQALRHALASRKDLLSTSVAAVEFEGKVALRLRVVARQGADPHAIAADVERLVGGMDLLFGHPCPVLLHISSGPRARFSRAERVR</sequence>
<evidence type="ECO:0000313" key="3">
    <source>
        <dbReference type="Proteomes" id="UP000030982"/>
    </source>
</evidence>